<dbReference type="PANTHER" id="PTHR30213:SF0">
    <property type="entry name" value="UPF0761 MEMBRANE PROTEIN YIHY"/>
    <property type="match status" value="1"/>
</dbReference>
<name>A0ABX1RLL1_9PSEU</name>
<dbReference type="InterPro" id="IPR017039">
    <property type="entry name" value="Virul_fac_BrkB"/>
</dbReference>
<protein>
    <submittedName>
        <fullName evidence="8">YihY/virulence factor BrkB family protein</fullName>
    </submittedName>
</protein>
<keyword evidence="4 7" id="KW-1133">Transmembrane helix</keyword>
<evidence type="ECO:0000256" key="1">
    <source>
        <dbReference type="ARBA" id="ARBA00004651"/>
    </source>
</evidence>
<accession>A0ABX1RLL1</accession>
<dbReference type="PANTHER" id="PTHR30213">
    <property type="entry name" value="INNER MEMBRANE PROTEIN YHJD"/>
    <property type="match status" value="1"/>
</dbReference>
<proteinExistence type="predicted"/>
<feature type="region of interest" description="Disordered" evidence="6">
    <location>
        <begin position="58"/>
        <end position="79"/>
    </location>
</feature>
<sequence length="437" mass="46395">MSRTRAPRCLHRGEYPTSGRISAGRRAARRRVSRFRPGYARRRGARGGRHDVLAVLHTGPVGPRSTRSRRCCGTAPTVDSGSAAVRRVGTAASGYPHGNGGATERQHRRTTAPRRRIYVSSPTRSSLGQEAETPVQIPPRGWWQVVRRALKESSADHVSMLAGGVAFFAFLAFFPALIAAITLYGLIADPGQVAGQVESLAGTLPQETRPLIADQLNSVVSASGSALGVSLVVSLLAALWSASSGTGNLIQAVNLAYDEEETRGFLKMRGLALLLTLGAIVFVLVALTLVAVVPPLLDALPLGAVGLVVAQVVRWALLAAVVIGALAVVYRVAPDRDAPRFRWVSVGALVAAVLWLIGSVLFSLYVNNFGSYNKTYGALAGVVVLMLWLYLTSYIVLLGAEINAEAERQTRRDTTRGEPVPLGERGAAAADQLAEGP</sequence>
<evidence type="ECO:0000256" key="7">
    <source>
        <dbReference type="SAM" id="Phobius"/>
    </source>
</evidence>
<dbReference type="EMBL" id="JAAXKY010000137">
    <property type="protein sequence ID" value="NMH81257.1"/>
    <property type="molecule type" value="Genomic_DNA"/>
</dbReference>
<feature type="transmembrane region" description="Helical" evidence="7">
    <location>
        <begin position="219"/>
        <end position="240"/>
    </location>
</feature>
<dbReference type="Pfam" id="PF03631">
    <property type="entry name" value="Virul_fac_BrkB"/>
    <property type="match status" value="1"/>
</dbReference>
<reference evidence="8 9" key="1">
    <citation type="submission" date="2020-04" db="EMBL/GenBank/DDBJ databases">
        <authorList>
            <person name="Klaysubun C."/>
            <person name="Duangmal K."/>
            <person name="Lipun K."/>
        </authorList>
    </citation>
    <scope>NUCLEOTIDE SEQUENCE [LARGE SCALE GENOMIC DNA]</scope>
    <source>
        <strain evidence="8 9">JCM 11839</strain>
    </source>
</reference>
<keyword evidence="9" id="KW-1185">Reference proteome</keyword>
<feature type="transmembrane region" description="Helical" evidence="7">
    <location>
        <begin position="271"/>
        <end position="292"/>
    </location>
</feature>
<evidence type="ECO:0000256" key="6">
    <source>
        <dbReference type="SAM" id="MobiDB-lite"/>
    </source>
</evidence>
<feature type="transmembrane region" description="Helical" evidence="7">
    <location>
        <begin position="312"/>
        <end position="332"/>
    </location>
</feature>
<feature type="region of interest" description="Disordered" evidence="6">
    <location>
        <begin position="408"/>
        <end position="437"/>
    </location>
</feature>
<dbReference type="Proteomes" id="UP001296706">
    <property type="component" value="Unassembled WGS sequence"/>
</dbReference>
<gene>
    <name evidence="8" type="ORF">HF577_29700</name>
</gene>
<evidence type="ECO:0000256" key="3">
    <source>
        <dbReference type="ARBA" id="ARBA00022692"/>
    </source>
</evidence>
<comment type="caution">
    <text evidence="8">The sequence shown here is derived from an EMBL/GenBank/DDBJ whole genome shotgun (WGS) entry which is preliminary data.</text>
</comment>
<feature type="region of interest" description="Disordered" evidence="6">
    <location>
        <begin position="92"/>
        <end position="112"/>
    </location>
</feature>
<evidence type="ECO:0000256" key="4">
    <source>
        <dbReference type="ARBA" id="ARBA00022989"/>
    </source>
</evidence>
<feature type="transmembrane region" description="Helical" evidence="7">
    <location>
        <begin position="344"/>
        <end position="366"/>
    </location>
</feature>
<organism evidence="8 9">
    <name type="scientific">Pseudonocardia xinjiangensis</name>
    <dbReference type="NCBI Taxonomy" id="75289"/>
    <lineage>
        <taxon>Bacteria</taxon>
        <taxon>Bacillati</taxon>
        <taxon>Actinomycetota</taxon>
        <taxon>Actinomycetes</taxon>
        <taxon>Pseudonocardiales</taxon>
        <taxon>Pseudonocardiaceae</taxon>
        <taxon>Pseudonocardia</taxon>
    </lineage>
</organism>
<feature type="transmembrane region" description="Helical" evidence="7">
    <location>
        <begin position="158"/>
        <end position="187"/>
    </location>
</feature>
<keyword evidence="3 7" id="KW-0812">Transmembrane</keyword>
<evidence type="ECO:0000313" key="9">
    <source>
        <dbReference type="Proteomes" id="UP001296706"/>
    </source>
</evidence>
<evidence type="ECO:0000256" key="2">
    <source>
        <dbReference type="ARBA" id="ARBA00022475"/>
    </source>
</evidence>
<feature type="transmembrane region" description="Helical" evidence="7">
    <location>
        <begin position="378"/>
        <end position="402"/>
    </location>
</feature>
<dbReference type="NCBIfam" id="TIGR00765">
    <property type="entry name" value="yihY_not_rbn"/>
    <property type="match status" value="1"/>
</dbReference>
<comment type="subcellular location">
    <subcellularLocation>
        <location evidence="1">Cell membrane</location>
        <topology evidence="1">Multi-pass membrane protein</topology>
    </subcellularLocation>
</comment>
<keyword evidence="5 7" id="KW-0472">Membrane</keyword>
<evidence type="ECO:0000313" key="8">
    <source>
        <dbReference type="EMBL" id="NMH81257.1"/>
    </source>
</evidence>
<evidence type="ECO:0000256" key="5">
    <source>
        <dbReference type="ARBA" id="ARBA00023136"/>
    </source>
</evidence>
<keyword evidence="2" id="KW-1003">Cell membrane</keyword>